<name>A0A0G0LUP7_9BACT</name>
<evidence type="ECO:0000313" key="4">
    <source>
        <dbReference type="Proteomes" id="UP000034774"/>
    </source>
</evidence>
<dbReference type="Gene3D" id="3.90.550.10">
    <property type="entry name" value="Spore Coat Polysaccharide Biosynthesis Protein SpsA, Chain A"/>
    <property type="match status" value="1"/>
</dbReference>
<protein>
    <recommendedName>
        <fullName evidence="2">Glycosyltransferase 2-like domain-containing protein</fullName>
    </recommendedName>
</protein>
<dbReference type="Proteomes" id="UP000034774">
    <property type="component" value="Unassembled WGS sequence"/>
</dbReference>
<dbReference type="PANTHER" id="PTHR43630">
    <property type="entry name" value="POLY-BETA-1,6-N-ACETYL-D-GLUCOSAMINE SYNTHASE"/>
    <property type="match status" value="1"/>
</dbReference>
<dbReference type="AlphaFoldDB" id="A0A0G0LUP7"/>
<evidence type="ECO:0000259" key="2">
    <source>
        <dbReference type="Pfam" id="PF00535"/>
    </source>
</evidence>
<feature type="transmembrane region" description="Helical" evidence="1">
    <location>
        <begin position="288"/>
        <end position="312"/>
    </location>
</feature>
<dbReference type="PANTHER" id="PTHR43630:SF2">
    <property type="entry name" value="GLYCOSYLTRANSFERASE"/>
    <property type="match status" value="1"/>
</dbReference>
<evidence type="ECO:0000256" key="1">
    <source>
        <dbReference type="SAM" id="Phobius"/>
    </source>
</evidence>
<evidence type="ECO:0000313" key="3">
    <source>
        <dbReference type="EMBL" id="KKQ91720.1"/>
    </source>
</evidence>
<organism evidence="3 4">
    <name type="scientific">Candidatus Woesebacteria bacterium GW2011_GWB1_39_10</name>
    <dbReference type="NCBI Taxonomy" id="1618572"/>
    <lineage>
        <taxon>Bacteria</taxon>
        <taxon>Candidatus Woeseibacteriota</taxon>
    </lineage>
</organism>
<gene>
    <name evidence="3" type="ORF">UT17_C0004G0068</name>
</gene>
<comment type="caution">
    <text evidence="3">The sequence shown here is derived from an EMBL/GenBank/DDBJ whole genome shotgun (WGS) entry which is preliminary data.</text>
</comment>
<dbReference type="STRING" id="1618572.UT17_C0004G0068"/>
<dbReference type="InterPro" id="IPR029044">
    <property type="entry name" value="Nucleotide-diphossugar_trans"/>
</dbReference>
<proteinExistence type="predicted"/>
<reference evidence="3 4" key="1">
    <citation type="journal article" date="2015" name="Nature">
        <title>rRNA introns, odd ribosomes, and small enigmatic genomes across a large radiation of phyla.</title>
        <authorList>
            <person name="Brown C.T."/>
            <person name="Hug L.A."/>
            <person name="Thomas B.C."/>
            <person name="Sharon I."/>
            <person name="Castelle C.J."/>
            <person name="Singh A."/>
            <person name="Wilkins M.J."/>
            <person name="Williams K.H."/>
            <person name="Banfield J.F."/>
        </authorList>
    </citation>
    <scope>NUCLEOTIDE SEQUENCE [LARGE SCALE GENOMIC DNA]</scope>
</reference>
<keyword evidence="1" id="KW-0472">Membrane</keyword>
<feature type="transmembrane region" description="Helical" evidence="1">
    <location>
        <begin position="259"/>
        <end position="276"/>
    </location>
</feature>
<sequence>MNISICITTLNEEDSIGRLLDSLLAQPKKPDQIIIVDGGSEDKTVEIIRHYQKREGRIKLLVEKCSRARGRNLGVEIAKSEIILMTDAGCVASPYWIKNIISPFDNAGVDVVAGFYRMTGSHPVKKAMSVFLGTRPKDFDVSFLPSTRSIAFTKKIWEKVGGFPEGAERTAEDTVFNYKLIKNGAKISRMKNAIVEWGMPGSIKDFRSKIYEYAKGDAKSKIWIFPGKGFASHNIKALFVLFRYLAGFSLLVLSFEFPYLLAYLLFFFFLYLIYAFRKIYLEFRDYRVAVWGPILQIVSDLGVMGGFVSGIINR</sequence>
<keyword evidence="1" id="KW-1133">Transmembrane helix</keyword>
<dbReference type="EMBL" id="LBVU01000004">
    <property type="protein sequence ID" value="KKQ91720.1"/>
    <property type="molecule type" value="Genomic_DNA"/>
</dbReference>
<accession>A0A0G0LUP7</accession>
<dbReference type="SUPFAM" id="SSF53448">
    <property type="entry name" value="Nucleotide-diphospho-sugar transferases"/>
    <property type="match status" value="1"/>
</dbReference>
<feature type="domain" description="Glycosyltransferase 2-like" evidence="2">
    <location>
        <begin position="4"/>
        <end position="128"/>
    </location>
</feature>
<dbReference type="InterPro" id="IPR001173">
    <property type="entry name" value="Glyco_trans_2-like"/>
</dbReference>
<keyword evidence="1" id="KW-0812">Transmembrane</keyword>
<dbReference type="Pfam" id="PF00535">
    <property type="entry name" value="Glycos_transf_2"/>
    <property type="match status" value="1"/>
</dbReference>